<name>A0ABS4X6R1_9MICO</name>
<organism evidence="2 3">
    <name type="scientific">Brachybacterium sacelli</name>
    <dbReference type="NCBI Taxonomy" id="173364"/>
    <lineage>
        <taxon>Bacteria</taxon>
        <taxon>Bacillati</taxon>
        <taxon>Actinomycetota</taxon>
        <taxon>Actinomycetes</taxon>
        <taxon>Micrococcales</taxon>
        <taxon>Dermabacteraceae</taxon>
        <taxon>Brachybacterium</taxon>
    </lineage>
</organism>
<dbReference type="Proteomes" id="UP001519290">
    <property type="component" value="Unassembled WGS sequence"/>
</dbReference>
<dbReference type="PANTHER" id="PTHR21666">
    <property type="entry name" value="PEPTIDASE-RELATED"/>
    <property type="match status" value="1"/>
</dbReference>
<dbReference type="RefSeq" id="WP_209905037.1">
    <property type="nucleotide sequence ID" value="NZ_BAAAJW010000001.1"/>
</dbReference>
<dbReference type="CDD" id="cd12797">
    <property type="entry name" value="M23_peptidase"/>
    <property type="match status" value="1"/>
</dbReference>
<dbReference type="InterPro" id="IPR050570">
    <property type="entry name" value="Cell_wall_metabolism_enzyme"/>
</dbReference>
<dbReference type="InterPro" id="IPR016047">
    <property type="entry name" value="M23ase_b-sheet_dom"/>
</dbReference>
<comment type="caution">
    <text evidence="2">The sequence shown here is derived from an EMBL/GenBank/DDBJ whole genome shotgun (WGS) entry which is preliminary data.</text>
</comment>
<dbReference type="Gene3D" id="2.70.70.10">
    <property type="entry name" value="Glucose Permease (Domain IIA)"/>
    <property type="match status" value="1"/>
</dbReference>
<evidence type="ECO:0000259" key="1">
    <source>
        <dbReference type="Pfam" id="PF01551"/>
    </source>
</evidence>
<dbReference type="EMBL" id="JAGIOD010000002">
    <property type="protein sequence ID" value="MBP2384162.1"/>
    <property type="molecule type" value="Genomic_DNA"/>
</dbReference>
<dbReference type="PANTHER" id="PTHR21666:SF270">
    <property type="entry name" value="MUREIN HYDROLASE ACTIVATOR ENVC"/>
    <property type="match status" value="1"/>
</dbReference>
<evidence type="ECO:0000313" key="3">
    <source>
        <dbReference type="Proteomes" id="UP001519290"/>
    </source>
</evidence>
<accession>A0ABS4X6R1</accession>
<dbReference type="Pfam" id="PF01551">
    <property type="entry name" value="Peptidase_M23"/>
    <property type="match status" value="1"/>
</dbReference>
<keyword evidence="3" id="KW-1185">Reference proteome</keyword>
<dbReference type="InterPro" id="IPR011055">
    <property type="entry name" value="Dup_hybrid_motif"/>
</dbReference>
<dbReference type="SUPFAM" id="SSF51261">
    <property type="entry name" value="Duplicated hybrid motif"/>
    <property type="match status" value="1"/>
</dbReference>
<proteinExistence type="predicted"/>
<evidence type="ECO:0000313" key="2">
    <source>
        <dbReference type="EMBL" id="MBP2384162.1"/>
    </source>
</evidence>
<protein>
    <recommendedName>
        <fullName evidence="1">M23ase beta-sheet core domain-containing protein</fullName>
    </recommendedName>
</protein>
<reference evidence="2 3" key="1">
    <citation type="submission" date="2021-03" db="EMBL/GenBank/DDBJ databases">
        <title>Sequencing the genomes of 1000 actinobacteria strains.</title>
        <authorList>
            <person name="Klenk H.-P."/>
        </authorList>
    </citation>
    <scope>NUCLEOTIDE SEQUENCE [LARGE SCALE GENOMIC DNA]</scope>
    <source>
        <strain evidence="2 3">DSM 14566</strain>
    </source>
</reference>
<gene>
    <name evidence="2" type="ORF">JOF43_004151</name>
</gene>
<sequence length="207" mass="22200">MGSPVMLAHPFRGRWRVQNSPADRVPSHGTSLFALDHSIDLVPVDARGRSAPLRPRSLLRPEPPEWFPGFGRELLAPVAAVVVAIDDGADDHAARRGLPSVTYALTQRARLAEGWAGLAGNHVILRAGEDDSVFLALCHLRRGSIAVRPGQRVEVGERLGACGNSGNSTEPHLHLQAMTAADPSRARPLPITFPGGLPRTGELLDIH</sequence>
<feature type="domain" description="M23ase beta-sheet core" evidence="1">
    <location>
        <begin position="113"/>
        <end position="181"/>
    </location>
</feature>